<name>A0A455SZ43_9CHLR</name>
<dbReference type="AlphaFoldDB" id="A0A455SZ43"/>
<proteinExistence type="predicted"/>
<reference evidence="1" key="1">
    <citation type="submission" date="2018-12" db="EMBL/GenBank/DDBJ databases">
        <title>Novel natural products biosynthetic potential of the class Ktedonobacteria.</title>
        <authorList>
            <person name="Zheng Y."/>
            <person name="Saitou A."/>
            <person name="Wang C.M."/>
            <person name="Toyoda A."/>
            <person name="Minakuchi Y."/>
            <person name="Sekiguchi Y."/>
            <person name="Ueda K."/>
            <person name="Takano H."/>
            <person name="Sakai Y."/>
            <person name="Yokota A."/>
            <person name="Yabe S."/>
        </authorList>
    </citation>
    <scope>NUCLEOTIDE SEQUENCE</scope>
    <source>
        <strain evidence="1">A3-2</strain>
    </source>
</reference>
<accession>A0A455SZ43</accession>
<protein>
    <submittedName>
        <fullName evidence="1">Uncharacterized protein</fullName>
    </submittedName>
</protein>
<dbReference type="EMBL" id="AP019377">
    <property type="protein sequence ID" value="BBH92818.1"/>
    <property type="molecule type" value="Genomic_DNA"/>
</dbReference>
<gene>
    <name evidence="1" type="ORF">KTA_10170</name>
</gene>
<sequence>MVYKEVEQVAGAIREEDAVTGLGVISIYQQSMVMAPPNSSRPLAYWPLTIQPIVLLAASR</sequence>
<evidence type="ECO:0000313" key="1">
    <source>
        <dbReference type="EMBL" id="BBH92818.1"/>
    </source>
</evidence>
<organism evidence="1">
    <name type="scientific">Thermogemmatispora argillosa</name>
    <dbReference type="NCBI Taxonomy" id="2045280"/>
    <lineage>
        <taxon>Bacteria</taxon>
        <taxon>Bacillati</taxon>
        <taxon>Chloroflexota</taxon>
        <taxon>Ktedonobacteria</taxon>
        <taxon>Thermogemmatisporales</taxon>
        <taxon>Thermogemmatisporaceae</taxon>
        <taxon>Thermogemmatispora</taxon>
    </lineage>
</organism>